<organism evidence="2 3">
    <name type="scientific">Algivirga pacifica</name>
    <dbReference type="NCBI Taxonomy" id="1162670"/>
    <lineage>
        <taxon>Bacteria</taxon>
        <taxon>Pseudomonadati</taxon>
        <taxon>Bacteroidota</taxon>
        <taxon>Cytophagia</taxon>
        <taxon>Cytophagales</taxon>
        <taxon>Flammeovirgaceae</taxon>
        <taxon>Algivirga</taxon>
    </lineage>
</organism>
<sequence>MIRKILFVTFLFFTLQGWAQDKGKKTSPQDSVAVDLSSMEEGVPTIELNPGAKLEEENRKRKKKKKRNVFWGVKTKRKFTKTTRNGKTTFELFYVLKSWDSPNAYPYQKYYYNSDARAVVQKQTVFKKHGMPLHGPYYKIVEGDTVVTGQFYKGVRTGRWTAYQKNNVLDAMMVQDKKYYYMGFPKDAEVSYYDADQKRVKEVIPYQHGLKDGYYLKYYPSGALEIVGLYKEDEKVGIWMEYYDRKDRIMRRKEIQHRKDPFDEGFEPYVRKEWTKTGKKTYDHKK</sequence>
<feature type="signal peptide" evidence="1">
    <location>
        <begin position="1"/>
        <end position="19"/>
    </location>
</feature>
<feature type="chain" id="PRO_5045198798" description="Antitoxin component YwqK of the YwqJK toxin-antitoxin module" evidence="1">
    <location>
        <begin position="20"/>
        <end position="286"/>
    </location>
</feature>
<evidence type="ECO:0000313" key="3">
    <source>
        <dbReference type="Proteomes" id="UP001500298"/>
    </source>
</evidence>
<dbReference type="EMBL" id="BAABJX010000052">
    <property type="protein sequence ID" value="GAA4845854.1"/>
    <property type="molecule type" value="Genomic_DNA"/>
</dbReference>
<accession>A0ABP9DJ64</accession>
<dbReference type="SUPFAM" id="SSF82185">
    <property type="entry name" value="Histone H3 K4-specific methyltransferase SET7/9 N-terminal domain"/>
    <property type="match status" value="1"/>
</dbReference>
<evidence type="ECO:0008006" key="4">
    <source>
        <dbReference type="Google" id="ProtNLM"/>
    </source>
</evidence>
<protein>
    <recommendedName>
        <fullName evidence="4">Antitoxin component YwqK of the YwqJK toxin-antitoxin module</fullName>
    </recommendedName>
</protein>
<dbReference type="Proteomes" id="UP001500298">
    <property type="component" value="Unassembled WGS sequence"/>
</dbReference>
<keyword evidence="3" id="KW-1185">Reference proteome</keyword>
<comment type="caution">
    <text evidence="2">The sequence shown here is derived from an EMBL/GenBank/DDBJ whole genome shotgun (WGS) entry which is preliminary data.</text>
</comment>
<evidence type="ECO:0000256" key="1">
    <source>
        <dbReference type="SAM" id="SignalP"/>
    </source>
</evidence>
<gene>
    <name evidence="2" type="ORF">GCM10023331_33300</name>
</gene>
<reference evidence="3" key="1">
    <citation type="journal article" date="2019" name="Int. J. Syst. Evol. Microbiol.">
        <title>The Global Catalogue of Microorganisms (GCM) 10K type strain sequencing project: providing services to taxonomists for standard genome sequencing and annotation.</title>
        <authorList>
            <consortium name="The Broad Institute Genomics Platform"/>
            <consortium name="The Broad Institute Genome Sequencing Center for Infectious Disease"/>
            <person name="Wu L."/>
            <person name="Ma J."/>
        </authorList>
    </citation>
    <scope>NUCLEOTIDE SEQUENCE [LARGE SCALE GENOMIC DNA]</scope>
    <source>
        <strain evidence="3">JCM 18326</strain>
    </source>
</reference>
<evidence type="ECO:0000313" key="2">
    <source>
        <dbReference type="EMBL" id="GAA4845854.1"/>
    </source>
</evidence>
<dbReference type="Gene3D" id="3.90.930.1">
    <property type="match status" value="1"/>
</dbReference>
<dbReference type="RefSeq" id="WP_345373847.1">
    <property type="nucleotide sequence ID" value="NZ_BAABJX010000052.1"/>
</dbReference>
<proteinExistence type="predicted"/>
<name>A0ABP9DJ64_9BACT</name>
<keyword evidence="1" id="KW-0732">Signal</keyword>